<organism evidence="2 3">
    <name type="scientific">Consotaella salsifontis</name>
    <dbReference type="NCBI Taxonomy" id="1365950"/>
    <lineage>
        <taxon>Bacteria</taxon>
        <taxon>Pseudomonadati</taxon>
        <taxon>Pseudomonadota</taxon>
        <taxon>Alphaproteobacteria</taxon>
        <taxon>Hyphomicrobiales</taxon>
        <taxon>Aurantimonadaceae</taxon>
        <taxon>Consotaella</taxon>
    </lineage>
</organism>
<sequence>MARVLILRRHEEAQRTARLVSERGHEPLILPTEEVVALPGPPPSRDVEGFLVTSANAVGALAAAFPRDGRPLLAVGKATAKKAQDAGFSHIKAGSGKAEDLAALVSTVFGQPRRPLLYATGRQRTATLEQRLAASGIAHLVWEAYDMRPLHPSGNEIAAAVGGKPADFTLLLSAAQARAFAALIDEEPALLGPARPLCLSPRIRDALPFSLADAAAISPEPHLLSLFDCFL</sequence>
<dbReference type="Gene3D" id="3.40.50.10090">
    <property type="match status" value="2"/>
</dbReference>
<name>A0A1T4QSC6_9HYPH</name>
<dbReference type="GO" id="GO:0033014">
    <property type="term" value="P:tetrapyrrole biosynthetic process"/>
    <property type="evidence" value="ECO:0007669"/>
    <property type="project" value="InterPro"/>
</dbReference>
<dbReference type="InterPro" id="IPR003754">
    <property type="entry name" value="4pyrrol_synth_uPrphyn_synth"/>
</dbReference>
<protein>
    <submittedName>
        <fullName evidence="2">Uroporphyrinogen-III synthase</fullName>
    </submittedName>
</protein>
<dbReference type="OrthoDB" id="7909072at2"/>
<evidence type="ECO:0000313" key="3">
    <source>
        <dbReference type="Proteomes" id="UP000190135"/>
    </source>
</evidence>
<proteinExistence type="predicted"/>
<dbReference type="CDD" id="cd06578">
    <property type="entry name" value="HemD"/>
    <property type="match status" value="1"/>
</dbReference>
<dbReference type="RefSeq" id="WP_078708108.1">
    <property type="nucleotide sequence ID" value="NZ_FUXL01000005.1"/>
</dbReference>
<dbReference type="Proteomes" id="UP000190135">
    <property type="component" value="Unassembled WGS sequence"/>
</dbReference>
<dbReference type="Pfam" id="PF02602">
    <property type="entry name" value="HEM4"/>
    <property type="match status" value="1"/>
</dbReference>
<accession>A0A1T4QSC6</accession>
<dbReference type="SUPFAM" id="SSF69618">
    <property type="entry name" value="HemD-like"/>
    <property type="match status" value="1"/>
</dbReference>
<dbReference type="GO" id="GO:0004852">
    <property type="term" value="F:uroporphyrinogen-III synthase activity"/>
    <property type="evidence" value="ECO:0007669"/>
    <property type="project" value="InterPro"/>
</dbReference>
<dbReference type="AlphaFoldDB" id="A0A1T4QSC6"/>
<evidence type="ECO:0000313" key="2">
    <source>
        <dbReference type="EMBL" id="SKA06391.1"/>
    </source>
</evidence>
<evidence type="ECO:0000259" key="1">
    <source>
        <dbReference type="Pfam" id="PF02602"/>
    </source>
</evidence>
<feature type="domain" description="Tetrapyrrole biosynthesis uroporphyrinogen III synthase" evidence="1">
    <location>
        <begin position="15"/>
        <end position="227"/>
    </location>
</feature>
<gene>
    <name evidence="2" type="ORF">SAMN05428963_105213</name>
</gene>
<dbReference type="EMBL" id="FUXL01000005">
    <property type="protein sequence ID" value="SKA06391.1"/>
    <property type="molecule type" value="Genomic_DNA"/>
</dbReference>
<dbReference type="STRING" id="1365950.SAMN05428963_105213"/>
<reference evidence="2 3" key="1">
    <citation type="submission" date="2017-02" db="EMBL/GenBank/DDBJ databases">
        <authorList>
            <person name="Peterson S.W."/>
        </authorList>
    </citation>
    <scope>NUCLEOTIDE SEQUENCE [LARGE SCALE GENOMIC DNA]</scope>
    <source>
        <strain evidence="2 3">USBA 369</strain>
    </source>
</reference>
<keyword evidence="3" id="KW-1185">Reference proteome</keyword>
<dbReference type="InterPro" id="IPR036108">
    <property type="entry name" value="4pyrrol_syn_uPrphyn_synt_sf"/>
</dbReference>